<dbReference type="PANTHER" id="PTHR12381">
    <property type="entry name" value="HETEROGENEOUS NUCLEAR RIBONUCLEOPROTEIN U FAMILY MEMBER"/>
    <property type="match status" value="1"/>
</dbReference>
<feature type="non-terminal residue" evidence="1">
    <location>
        <position position="131"/>
    </location>
</feature>
<evidence type="ECO:0008006" key="3">
    <source>
        <dbReference type="Google" id="ProtNLM"/>
    </source>
</evidence>
<keyword evidence="2" id="KW-1185">Reference proteome</keyword>
<sequence length="131" mass="14348">LTHGVRQGRVGFEVRLERKLLTVESEDQVVKDSYGLRAGWSVGNSSLLLDGAVELFFHKNSRFLGRAFYLSPSVLRGRVLVPHVLCKNCSVRLLLDPATPQWYPGPPGFTPLTALSAGQRVCATSAPSRAQ</sequence>
<proteinExistence type="predicted"/>
<evidence type="ECO:0000313" key="2">
    <source>
        <dbReference type="Proteomes" id="UP001434883"/>
    </source>
</evidence>
<dbReference type="Gene3D" id="2.60.120.920">
    <property type="match status" value="1"/>
</dbReference>
<accession>A0ABV0R6Z9</accession>
<dbReference type="PANTHER" id="PTHR12381:SF66">
    <property type="entry name" value="HETEROGENEOUS NUCLEAR RIBONUCLEOPROTEIN U-LIKE PROTEIN 2"/>
    <property type="match status" value="1"/>
</dbReference>
<name>A0ABV0R6Z9_9TELE</name>
<protein>
    <recommendedName>
        <fullName evidence="3">B30.2/SPRY domain-containing protein</fullName>
    </recommendedName>
</protein>
<reference evidence="1 2" key="1">
    <citation type="submission" date="2021-06" db="EMBL/GenBank/DDBJ databases">
        <authorList>
            <person name="Palmer J.M."/>
        </authorList>
    </citation>
    <scope>NUCLEOTIDE SEQUENCE [LARGE SCALE GENOMIC DNA]</scope>
    <source>
        <strain evidence="1 2">XC_2019</strain>
        <tissue evidence="1">Muscle</tissue>
    </source>
</reference>
<gene>
    <name evidence="1" type="ORF">XENOCAPTIV_004007</name>
</gene>
<evidence type="ECO:0000313" key="1">
    <source>
        <dbReference type="EMBL" id="MEQ2203816.1"/>
    </source>
</evidence>
<feature type="non-terminal residue" evidence="1">
    <location>
        <position position="1"/>
    </location>
</feature>
<organism evidence="1 2">
    <name type="scientific">Xenoophorus captivus</name>
    <dbReference type="NCBI Taxonomy" id="1517983"/>
    <lineage>
        <taxon>Eukaryota</taxon>
        <taxon>Metazoa</taxon>
        <taxon>Chordata</taxon>
        <taxon>Craniata</taxon>
        <taxon>Vertebrata</taxon>
        <taxon>Euteleostomi</taxon>
        <taxon>Actinopterygii</taxon>
        <taxon>Neopterygii</taxon>
        <taxon>Teleostei</taxon>
        <taxon>Neoteleostei</taxon>
        <taxon>Acanthomorphata</taxon>
        <taxon>Ovalentaria</taxon>
        <taxon>Atherinomorphae</taxon>
        <taxon>Cyprinodontiformes</taxon>
        <taxon>Goodeidae</taxon>
        <taxon>Xenoophorus</taxon>
    </lineage>
</organism>
<dbReference type="InterPro" id="IPR043136">
    <property type="entry name" value="B30.2/SPRY_sf"/>
</dbReference>
<comment type="caution">
    <text evidence="1">The sequence shown here is derived from an EMBL/GenBank/DDBJ whole genome shotgun (WGS) entry which is preliminary data.</text>
</comment>
<dbReference type="EMBL" id="JAHRIN010035026">
    <property type="protein sequence ID" value="MEQ2203816.1"/>
    <property type="molecule type" value="Genomic_DNA"/>
</dbReference>
<dbReference type="Proteomes" id="UP001434883">
    <property type="component" value="Unassembled WGS sequence"/>
</dbReference>